<dbReference type="Proteomes" id="UP000652761">
    <property type="component" value="Unassembled WGS sequence"/>
</dbReference>
<keyword evidence="1" id="KW-1133">Transmembrane helix</keyword>
<sequence length="92" mass="10164">MVARWPHSFEEVVCKRRWLASRGSGRCVLLLTANGGGLVDVVVTVFHSRVSKSKVAVLVVRLWSHVVAPFTFAFFGVPAALAVMNAKMIIRR</sequence>
<organism evidence="2 3">
    <name type="scientific">Colocasia esculenta</name>
    <name type="common">Wild taro</name>
    <name type="synonym">Arum esculentum</name>
    <dbReference type="NCBI Taxonomy" id="4460"/>
    <lineage>
        <taxon>Eukaryota</taxon>
        <taxon>Viridiplantae</taxon>
        <taxon>Streptophyta</taxon>
        <taxon>Embryophyta</taxon>
        <taxon>Tracheophyta</taxon>
        <taxon>Spermatophyta</taxon>
        <taxon>Magnoliopsida</taxon>
        <taxon>Liliopsida</taxon>
        <taxon>Araceae</taxon>
        <taxon>Aroideae</taxon>
        <taxon>Colocasieae</taxon>
        <taxon>Colocasia</taxon>
    </lineage>
</organism>
<dbReference type="AlphaFoldDB" id="A0A843XAB0"/>
<keyword evidence="1" id="KW-0472">Membrane</keyword>
<reference evidence="2" key="1">
    <citation type="submission" date="2017-07" db="EMBL/GenBank/DDBJ databases">
        <title>Taro Niue Genome Assembly and Annotation.</title>
        <authorList>
            <person name="Atibalentja N."/>
            <person name="Keating K."/>
            <person name="Fields C.J."/>
        </authorList>
    </citation>
    <scope>NUCLEOTIDE SEQUENCE</scope>
    <source>
        <strain evidence="2">Niue_2</strain>
        <tissue evidence="2">Leaf</tissue>
    </source>
</reference>
<accession>A0A843XAB0</accession>
<name>A0A843XAB0_COLES</name>
<feature type="transmembrane region" description="Helical" evidence="1">
    <location>
        <begin position="27"/>
        <end position="46"/>
    </location>
</feature>
<evidence type="ECO:0000256" key="1">
    <source>
        <dbReference type="SAM" id="Phobius"/>
    </source>
</evidence>
<proteinExistence type="predicted"/>
<keyword evidence="3" id="KW-1185">Reference proteome</keyword>
<keyword evidence="1" id="KW-0812">Transmembrane</keyword>
<dbReference type="EMBL" id="NMUH01006923">
    <property type="protein sequence ID" value="MQM16255.1"/>
    <property type="molecule type" value="Genomic_DNA"/>
</dbReference>
<comment type="caution">
    <text evidence="2">The sequence shown here is derived from an EMBL/GenBank/DDBJ whole genome shotgun (WGS) entry which is preliminary data.</text>
</comment>
<feature type="transmembrane region" description="Helical" evidence="1">
    <location>
        <begin position="66"/>
        <end position="86"/>
    </location>
</feature>
<gene>
    <name evidence="2" type="ORF">Taro_049209</name>
</gene>
<evidence type="ECO:0000313" key="2">
    <source>
        <dbReference type="EMBL" id="MQM16255.1"/>
    </source>
</evidence>
<evidence type="ECO:0000313" key="3">
    <source>
        <dbReference type="Proteomes" id="UP000652761"/>
    </source>
</evidence>
<protein>
    <submittedName>
        <fullName evidence="2">Uncharacterized protein</fullName>
    </submittedName>
</protein>